<proteinExistence type="predicted"/>
<protein>
    <submittedName>
        <fullName evidence="1">Uncharacterized protein</fullName>
    </submittedName>
</protein>
<evidence type="ECO:0000313" key="2">
    <source>
        <dbReference type="Proteomes" id="UP001562357"/>
    </source>
</evidence>
<comment type="caution">
    <text evidence="1">The sequence shown here is derived from an EMBL/GenBank/DDBJ whole genome shotgun (WGS) entry which is preliminary data.</text>
</comment>
<dbReference type="Proteomes" id="UP001562357">
    <property type="component" value="Unassembled WGS sequence"/>
</dbReference>
<evidence type="ECO:0000313" key="1">
    <source>
        <dbReference type="EMBL" id="GAB0138910.1"/>
    </source>
</evidence>
<gene>
    <name evidence="1" type="primary">g7130</name>
    <name evidence="1" type="ORF">EsDP_00007130</name>
</gene>
<reference evidence="2" key="1">
    <citation type="submission" date="2024-06" db="EMBL/GenBank/DDBJ databases">
        <title>Draft Genome Sequences of Epichloe bromicola Strains Isolated from Elymus ciliaris.</title>
        <authorList>
            <consortium name="Epichloe bromicola genome sequencing consortium"/>
            <person name="Miura A."/>
            <person name="Imano S."/>
            <person name="Ashida A."/>
            <person name="Sato I."/>
            <person name="Chiba S."/>
            <person name="Tanaka A."/>
            <person name="Camagna M."/>
            <person name="Takemoto D."/>
        </authorList>
    </citation>
    <scope>NUCLEOTIDE SEQUENCE [LARGE SCALE GENOMIC DNA]</scope>
    <source>
        <strain evidence="2">DP</strain>
    </source>
</reference>
<name>A0ABQ0CZM7_9HYPO</name>
<accession>A0ABQ0CZM7</accession>
<sequence length="139" mass="15349">MYIPLPLLVPHAGPTSTRAQNGLESVPPLRRTWGVVSQRVRASSGKAETVGPFLGDDSAVFRKRQFSSNPADKTDMQIGIAMGIILGEFSCGSLRIPLHLSFFYQVWASETSTPSYEVLRELFQEFRIHPSGAGRRRTG</sequence>
<keyword evidence="2" id="KW-1185">Reference proteome</keyword>
<organism evidence="1 2">
    <name type="scientific">Epichloe bromicola</name>
    <dbReference type="NCBI Taxonomy" id="79588"/>
    <lineage>
        <taxon>Eukaryota</taxon>
        <taxon>Fungi</taxon>
        <taxon>Dikarya</taxon>
        <taxon>Ascomycota</taxon>
        <taxon>Pezizomycotina</taxon>
        <taxon>Sordariomycetes</taxon>
        <taxon>Hypocreomycetidae</taxon>
        <taxon>Hypocreales</taxon>
        <taxon>Clavicipitaceae</taxon>
        <taxon>Epichloe</taxon>
    </lineage>
</organism>
<dbReference type="EMBL" id="BAAFGZ010000529">
    <property type="protein sequence ID" value="GAB0138910.1"/>
    <property type="molecule type" value="Genomic_DNA"/>
</dbReference>